<reference evidence="2 3" key="1">
    <citation type="submission" date="2017-11" db="EMBL/GenBank/DDBJ databases">
        <title>De-novo sequencing of pomegranate (Punica granatum L.) genome.</title>
        <authorList>
            <person name="Akparov Z."/>
            <person name="Amiraslanov A."/>
            <person name="Hajiyeva S."/>
            <person name="Abbasov M."/>
            <person name="Kaur K."/>
            <person name="Hamwieh A."/>
            <person name="Solovyev V."/>
            <person name="Salamov A."/>
            <person name="Braich B."/>
            <person name="Kosarev P."/>
            <person name="Mahmoud A."/>
            <person name="Hajiyev E."/>
            <person name="Babayeva S."/>
            <person name="Izzatullayeva V."/>
            <person name="Mammadov A."/>
            <person name="Mammadov A."/>
            <person name="Sharifova S."/>
            <person name="Ojaghi J."/>
            <person name="Eynullazada K."/>
            <person name="Bayramov B."/>
            <person name="Abdulazimova A."/>
            <person name="Shahmuradov I."/>
        </authorList>
    </citation>
    <scope>NUCLEOTIDE SEQUENCE [LARGE SCALE GENOMIC DNA]</scope>
    <source>
        <strain evidence="3">cv. AG2017</strain>
        <tissue evidence="2">Leaf</tissue>
    </source>
</reference>
<evidence type="ECO:0000256" key="1">
    <source>
        <dbReference type="SAM" id="MobiDB-lite"/>
    </source>
</evidence>
<dbReference type="EMBL" id="PGOL01003176">
    <property type="protein sequence ID" value="PKI42399.1"/>
    <property type="molecule type" value="Genomic_DNA"/>
</dbReference>
<organism evidence="2 3">
    <name type="scientific">Punica granatum</name>
    <name type="common">Pomegranate</name>
    <dbReference type="NCBI Taxonomy" id="22663"/>
    <lineage>
        <taxon>Eukaryota</taxon>
        <taxon>Viridiplantae</taxon>
        <taxon>Streptophyta</taxon>
        <taxon>Embryophyta</taxon>
        <taxon>Tracheophyta</taxon>
        <taxon>Spermatophyta</taxon>
        <taxon>Magnoliopsida</taxon>
        <taxon>eudicotyledons</taxon>
        <taxon>Gunneridae</taxon>
        <taxon>Pentapetalae</taxon>
        <taxon>rosids</taxon>
        <taxon>malvids</taxon>
        <taxon>Myrtales</taxon>
        <taxon>Lythraceae</taxon>
        <taxon>Punica</taxon>
    </lineage>
</organism>
<protein>
    <recommendedName>
        <fullName evidence="4">RanBP2-type domain-containing protein</fullName>
    </recommendedName>
</protein>
<evidence type="ECO:0000313" key="3">
    <source>
        <dbReference type="Proteomes" id="UP000233551"/>
    </source>
</evidence>
<feature type="region of interest" description="Disordered" evidence="1">
    <location>
        <begin position="142"/>
        <end position="187"/>
    </location>
</feature>
<evidence type="ECO:0000313" key="2">
    <source>
        <dbReference type="EMBL" id="PKI42399.1"/>
    </source>
</evidence>
<proteinExistence type="predicted"/>
<dbReference type="AlphaFoldDB" id="A0A2I0IEG4"/>
<feature type="compositionally biased region" description="Polar residues" evidence="1">
    <location>
        <begin position="168"/>
        <end position="187"/>
    </location>
</feature>
<accession>A0A2I0IEG4</accession>
<keyword evidence="3" id="KW-1185">Reference proteome</keyword>
<feature type="region of interest" description="Disordered" evidence="1">
    <location>
        <begin position="103"/>
        <end position="130"/>
    </location>
</feature>
<dbReference type="Proteomes" id="UP000233551">
    <property type="component" value="Unassembled WGS sequence"/>
</dbReference>
<sequence length="404" mass="45702">MTVTREPDAAADLTRVPENSQLMMTDNMDDMARLWSPLQNIADGETELYSQFFGSMWNAEAEYKHKQKDNIKSRQAAMRWLKLKAILQWAILRRMVVRKRAQKMSVRTQVQKRPEEYSNKGLARSAEDEKQWRQFPLDMQELGKDKWKNNEKPLLPRPPQEAELESAQRPNSSIGNSSTFPKPNILQSRQPLTLFPSLLAGNDMEPMEIEGESGSFDALQEVDRGSALKECSTLSMGQHTELPEDKVRELPKPVARLSTSPTKANEASLEEMNRRGVWSCRSCHHLNLERSEMCRCGDSSRSSCFKCGAVKDDSAGGDSDCDLPQNTWESRRPLTLFPSLLDGSDVEPIEDEVLKVLDPLNTFEQAYSMVMVGSDAAEAEDILSVPSPYKVKTCSNQMPSKFFL</sequence>
<name>A0A2I0IEG4_PUNGR</name>
<evidence type="ECO:0008006" key="4">
    <source>
        <dbReference type="Google" id="ProtNLM"/>
    </source>
</evidence>
<comment type="caution">
    <text evidence="2">The sequence shown here is derived from an EMBL/GenBank/DDBJ whole genome shotgun (WGS) entry which is preliminary data.</text>
</comment>
<feature type="compositionally biased region" description="Basic and acidic residues" evidence="1">
    <location>
        <begin position="142"/>
        <end position="151"/>
    </location>
</feature>
<gene>
    <name evidence="2" type="ORF">CRG98_037215</name>
</gene>